<dbReference type="CDD" id="cd04489">
    <property type="entry name" value="ExoVII_LU_OBF"/>
    <property type="match status" value="1"/>
</dbReference>
<dbReference type="Pfam" id="PF02601">
    <property type="entry name" value="Exonuc_VII_L"/>
    <property type="match status" value="1"/>
</dbReference>
<evidence type="ECO:0000256" key="6">
    <source>
        <dbReference type="RuleBase" id="RU004355"/>
    </source>
</evidence>
<keyword evidence="3 5" id="KW-0378">Hydrolase</keyword>
<evidence type="ECO:0000256" key="2">
    <source>
        <dbReference type="ARBA" id="ARBA00022722"/>
    </source>
</evidence>
<evidence type="ECO:0000256" key="3">
    <source>
        <dbReference type="ARBA" id="ARBA00022801"/>
    </source>
</evidence>
<evidence type="ECO:0000256" key="5">
    <source>
        <dbReference type="HAMAP-Rule" id="MF_00378"/>
    </source>
</evidence>
<keyword evidence="2 5" id="KW-0540">Nuclease</keyword>
<dbReference type="InterPro" id="IPR025824">
    <property type="entry name" value="OB-fold_nuc-bd_dom"/>
</dbReference>
<gene>
    <name evidence="5" type="primary">xseA</name>
    <name evidence="9" type="ordered locus">Thein_1536</name>
</gene>
<keyword evidence="10" id="KW-1185">Reference proteome</keyword>
<evidence type="ECO:0000313" key="10">
    <source>
        <dbReference type="Proteomes" id="UP000006793"/>
    </source>
</evidence>
<dbReference type="RefSeq" id="WP_013908139.1">
    <property type="nucleotide sequence ID" value="NC_015681.1"/>
</dbReference>
<name>F8AAH7_THEID</name>
<comment type="similarity">
    <text evidence="5 6">Belongs to the XseA family.</text>
</comment>
<proteinExistence type="inferred from homology"/>
<comment type="function">
    <text evidence="5">Bidirectionally degrades single-stranded DNA into large acid-insoluble oligonucleotides, which are then degraded further into small acid-soluble oligonucleotides.</text>
</comment>
<evidence type="ECO:0000313" key="9">
    <source>
        <dbReference type="EMBL" id="AEH45397.1"/>
    </source>
</evidence>
<dbReference type="GO" id="GO:0009318">
    <property type="term" value="C:exodeoxyribonuclease VII complex"/>
    <property type="evidence" value="ECO:0007669"/>
    <property type="project" value="UniProtKB-UniRule"/>
</dbReference>
<dbReference type="GO" id="GO:0005737">
    <property type="term" value="C:cytoplasm"/>
    <property type="evidence" value="ECO:0007669"/>
    <property type="project" value="UniProtKB-SubCell"/>
</dbReference>
<accession>F8AAH7</accession>
<dbReference type="InterPro" id="IPR020579">
    <property type="entry name" value="Exonuc_VII_lsu_C"/>
</dbReference>
<dbReference type="HOGENOM" id="CLU_023625_3_1_0"/>
<comment type="subunit">
    <text evidence="5">Heterooligomer composed of large and small subunits.</text>
</comment>
<sequence>MEALARGDIKNNRRVLSVSELTAELKDLLEQKFPFVWVEGEVSNTKSSANGHLYFSLKDDGAVLKAVMFRSYRPNLAFKLEDGLHVLCFGRLSLYEPRGEYQLIVQQVEPVGYGAFRLALEQLKKKLAVEGLLDEARKRPLPFWPKAVGLITSLHGAAIHDFLRVGFFRNPKARVIIYPVKVQGDEAPQEIVEALYSLGRFSEVEVIVIARGGGSFEDLLPFNHEGLARAIAASPVPVVSAVGHEIDVTICDLVADARAPTPTAAAELVFPNLNELAYDLGLKFRALHKALKEKLLREEQKLNHLKKQLKDPRQKIYESRERLGLLKRRLDLSFARHLETKRNKLVSLVRQLESLSPLAVLARGYSITRKPSGKVIKEAREVLPGDELDILLHQGKLRVEVKEIFHV</sequence>
<dbReference type="PATRIC" id="fig|667014.3.peg.1585"/>
<evidence type="ECO:0000256" key="1">
    <source>
        <dbReference type="ARBA" id="ARBA00022490"/>
    </source>
</evidence>
<dbReference type="GO" id="GO:0003676">
    <property type="term" value="F:nucleic acid binding"/>
    <property type="evidence" value="ECO:0007669"/>
    <property type="project" value="InterPro"/>
</dbReference>
<dbReference type="HAMAP" id="MF_00378">
    <property type="entry name" value="Exonuc_7_L"/>
    <property type="match status" value="1"/>
</dbReference>
<keyword evidence="1 5" id="KW-0963">Cytoplasm</keyword>
<dbReference type="InParanoid" id="F8AAH7"/>
<dbReference type="STRING" id="667014.Thein_1536"/>
<dbReference type="eggNOG" id="COG1570">
    <property type="taxonomic scope" value="Bacteria"/>
</dbReference>
<comment type="subcellular location">
    <subcellularLocation>
        <location evidence="5 6">Cytoplasm</location>
    </subcellularLocation>
</comment>
<dbReference type="GO" id="GO:0008855">
    <property type="term" value="F:exodeoxyribonuclease VII activity"/>
    <property type="evidence" value="ECO:0007669"/>
    <property type="project" value="UniProtKB-UniRule"/>
</dbReference>
<evidence type="ECO:0000259" key="7">
    <source>
        <dbReference type="Pfam" id="PF02601"/>
    </source>
</evidence>
<feature type="domain" description="Exonuclease VII large subunit C-terminal" evidence="7">
    <location>
        <begin position="132"/>
        <end position="346"/>
    </location>
</feature>
<feature type="domain" description="OB-fold nucleic acid binding" evidence="8">
    <location>
        <begin position="16"/>
        <end position="109"/>
    </location>
</feature>
<dbReference type="AlphaFoldDB" id="F8AAH7"/>
<reference evidence="9 10" key="2">
    <citation type="journal article" date="2012" name="Stand. Genomic Sci.">
        <title>Complete genome sequence of the thermophilic sulfate-reducing ocean bacterium Thermodesulfatator indicus type strain (CIR29812(T)).</title>
        <authorList>
            <person name="Anderson I."/>
            <person name="Saunders E."/>
            <person name="Lapidus A."/>
            <person name="Nolan M."/>
            <person name="Lucas S."/>
            <person name="Tice H."/>
            <person name="Del Rio T.G."/>
            <person name="Cheng J.F."/>
            <person name="Han C."/>
            <person name="Tapia R."/>
            <person name="Goodwin L.A."/>
            <person name="Pitluck S."/>
            <person name="Liolios K."/>
            <person name="Mavromatis K."/>
            <person name="Pagani I."/>
            <person name="Ivanova N."/>
            <person name="Mikhailova N."/>
            <person name="Pati A."/>
            <person name="Chen A."/>
            <person name="Palaniappan K."/>
            <person name="Land M."/>
            <person name="Hauser L."/>
            <person name="Jeffries C.D."/>
            <person name="Chang Y.J."/>
            <person name="Brambilla E.M."/>
            <person name="Rohde M."/>
            <person name="Spring S."/>
            <person name="Goker M."/>
            <person name="Detter J.C."/>
            <person name="Woyke T."/>
            <person name="Bristow J."/>
            <person name="Eisen J.A."/>
            <person name="Markowitz V."/>
            <person name="Hugenholtz P."/>
            <person name="Kyrpides N.C."/>
            <person name="Klenk H.P."/>
        </authorList>
    </citation>
    <scope>NUCLEOTIDE SEQUENCE [LARGE SCALE GENOMIC DNA]</scope>
    <source>
        <strain evidence="10">DSM 15286 / JCM 11887 / CIR29812</strain>
    </source>
</reference>
<dbReference type="EC" id="3.1.11.6" evidence="5"/>
<dbReference type="KEGG" id="tid:Thein_1536"/>
<dbReference type="InterPro" id="IPR003753">
    <property type="entry name" value="Exonuc_VII_L"/>
</dbReference>
<dbReference type="GO" id="GO:0006308">
    <property type="term" value="P:DNA catabolic process"/>
    <property type="evidence" value="ECO:0007669"/>
    <property type="project" value="UniProtKB-UniRule"/>
</dbReference>
<keyword evidence="4 5" id="KW-0269">Exonuclease</keyword>
<organism evidence="9 10">
    <name type="scientific">Thermodesulfatator indicus (strain DSM 15286 / JCM 11887 / CIR29812)</name>
    <dbReference type="NCBI Taxonomy" id="667014"/>
    <lineage>
        <taxon>Bacteria</taxon>
        <taxon>Pseudomonadati</taxon>
        <taxon>Thermodesulfobacteriota</taxon>
        <taxon>Thermodesulfobacteria</taxon>
        <taxon>Thermodesulfobacteriales</taxon>
        <taxon>Thermodesulfatatoraceae</taxon>
        <taxon>Thermodesulfatator</taxon>
    </lineage>
</organism>
<dbReference type="Proteomes" id="UP000006793">
    <property type="component" value="Chromosome"/>
</dbReference>
<protein>
    <recommendedName>
        <fullName evidence="5">Exodeoxyribonuclease 7 large subunit</fullName>
        <ecNumber evidence="5">3.1.11.6</ecNumber>
    </recommendedName>
    <alternativeName>
        <fullName evidence="5">Exodeoxyribonuclease VII large subunit</fullName>
        <shortName evidence="5">Exonuclease VII large subunit</shortName>
    </alternativeName>
</protein>
<dbReference type="PaxDb" id="667014-Thein_1536"/>
<dbReference type="EMBL" id="CP002683">
    <property type="protein sequence ID" value="AEH45397.1"/>
    <property type="molecule type" value="Genomic_DNA"/>
</dbReference>
<dbReference type="NCBIfam" id="TIGR00237">
    <property type="entry name" value="xseA"/>
    <property type="match status" value="1"/>
</dbReference>
<dbReference type="FunCoup" id="F8AAH7">
    <property type="interactions" value="257"/>
</dbReference>
<dbReference type="Pfam" id="PF13742">
    <property type="entry name" value="tRNA_anti_2"/>
    <property type="match status" value="1"/>
</dbReference>
<comment type="catalytic activity">
    <reaction evidence="5 6">
        <text>Exonucleolytic cleavage in either 5'- to 3'- or 3'- to 5'-direction to yield nucleoside 5'-phosphates.</text>
        <dbReference type="EC" id="3.1.11.6"/>
    </reaction>
</comment>
<evidence type="ECO:0000259" key="8">
    <source>
        <dbReference type="Pfam" id="PF13742"/>
    </source>
</evidence>
<reference evidence="10" key="1">
    <citation type="submission" date="2011-04" db="EMBL/GenBank/DDBJ databases">
        <title>The complete genome of Thermodesulfatator indicus DSM 15286.</title>
        <authorList>
            <person name="Lucas S."/>
            <person name="Copeland A."/>
            <person name="Lapidus A."/>
            <person name="Bruce D."/>
            <person name="Goodwin L."/>
            <person name="Pitluck S."/>
            <person name="Peters L."/>
            <person name="Kyrpides N."/>
            <person name="Mavromatis K."/>
            <person name="Pagani I."/>
            <person name="Ivanova N."/>
            <person name="Saunders L."/>
            <person name="Detter J.C."/>
            <person name="Tapia R."/>
            <person name="Han C."/>
            <person name="Land M."/>
            <person name="Hauser L."/>
            <person name="Markowitz V."/>
            <person name="Cheng J.-F."/>
            <person name="Hugenholtz P."/>
            <person name="Woyke T."/>
            <person name="Wu D."/>
            <person name="Spring S."/>
            <person name="Schroeder M."/>
            <person name="Brambilla E."/>
            <person name="Klenk H.-P."/>
            <person name="Eisen J.A."/>
        </authorList>
    </citation>
    <scope>NUCLEOTIDE SEQUENCE [LARGE SCALE GENOMIC DNA]</scope>
    <source>
        <strain evidence="10">DSM 15286 / JCM 11887 / CIR29812</strain>
    </source>
</reference>
<dbReference type="OrthoDB" id="9802795at2"/>
<dbReference type="PANTHER" id="PTHR30008">
    <property type="entry name" value="EXODEOXYRIBONUCLEASE 7 LARGE SUBUNIT"/>
    <property type="match status" value="1"/>
</dbReference>
<evidence type="ECO:0000256" key="4">
    <source>
        <dbReference type="ARBA" id="ARBA00022839"/>
    </source>
</evidence>
<dbReference type="PANTHER" id="PTHR30008:SF0">
    <property type="entry name" value="EXODEOXYRIBONUCLEASE 7 LARGE SUBUNIT"/>
    <property type="match status" value="1"/>
</dbReference>